<reference evidence="2 3" key="1">
    <citation type="submission" date="2022-07" db="EMBL/GenBank/DDBJ databases">
        <authorList>
            <person name="Phongsopitanun W."/>
            <person name="Tanasupawat S."/>
        </authorList>
    </citation>
    <scope>NUCLEOTIDE SEQUENCE [LARGE SCALE GENOMIC DNA]</scope>
    <source>
        <strain evidence="2 3">RCU-064</strain>
    </source>
</reference>
<protein>
    <submittedName>
        <fullName evidence="2">Uncharacterized protein</fullName>
    </submittedName>
</protein>
<feature type="region of interest" description="Disordered" evidence="1">
    <location>
        <begin position="220"/>
        <end position="346"/>
    </location>
</feature>
<feature type="compositionally biased region" description="Low complexity" evidence="1">
    <location>
        <begin position="236"/>
        <end position="262"/>
    </location>
</feature>
<evidence type="ECO:0000313" key="3">
    <source>
        <dbReference type="Proteomes" id="UP001204746"/>
    </source>
</evidence>
<dbReference type="RefSeq" id="WP_256651926.1">
    <property type="nucleotide sequence ID" value="NZ_JANIAA010000014.1"/>
</dbReference>
<dbReference type="EMBL" id="JANIAA010000014">
    <property type="protein sequence ID" value="MCQ8190943.1"/>
    <property type="molecule type" value="Genomic_DNA"/>
</dbReference>
<gene>
    <name evidence="2" type="ORF">NP777_22235</name>
</gene>
<name>A0ABT1V0N0_9ACTN</name>
<evidence type="ECO:0000256" key="1">
    <source>
        <dbReference type="SAM" id="MobiDB-lite"/>
    </source>
</evidence>
<keyword evidence="3" id="KW-1185">Reference proteome</keyword>
<accession>A0ABT1V0N0</accession>
<feature type="compositionally biased region" description="Low complexity" evidence="1">
    <location>
        <begin position="272"/>
        <end position="287"/>
    </location>
</feature>
<sequence length="493" mass="50290">MGNDRSGAGAETVSGPGYALLLAAGPAGKQRLMDAAAALPQLAAVPPAALLGTPGGASVVQLVDPVDPQTVLTHLRTAAAHPGPVLVHLAGQLTLDAKQRLPHLALARTTSRTARYTALPWHWLAAELGLRPPGSTVVVADLVADETAWPPLTTAGPSVLAAGLTLYGTVAPAPPKRRLATPDYSRALAGLLRSAAQRPPLALLHQRAALEAGLGTGPELLLDGTGPGEAYPPPDAAAWAGQAVPAGPTGQAGATGPIGQAISAGETGEIRPTGPSGATGQTGATGQNVSAGQTGATGPVAASPPPMPPGPPESFLPADPRPVPPSLRPPQPAHAPLPPPPRRAPVADPLAATHAAIFEAANAGRHSEAASMAAAWEQEAFRTAGPRSDEAIHWLEVRADLSRIAGDPARACELWLAVADARLGNGEPAEHPEVEGAVDRAHHQWQFVTDRTRAGALAPLLIELRGRVPGRRPGALEAVRRRAELLRAPARTR</sequence>
<comment type="caution">
    <text evidence="2">The sequence shown here is derived from an EMBL/GenBank/DDBJ whole genome shotgun (WGS) entry which is preliminary data.</text>
</comment>
<proteinExistence type="predicted"/>
<dbReference type="Proteomes" id="UP001204746">
    <property type="component" value="Unassembled WGS sequence"/>
</dbReference>
<feature type="compositionally biased region" description="Pro residues" evidence="1">
    <location>
        <begin position="302"/>
        <end position="343"/>
    </location>
</feature>
<evidence type="ECO:0000313" key="2">
    <source>
        <dbReference type="EMBL" id="MCQ8190943.1"/>
    </source>
</evidence>
<organism evidence="2 3">
    <name type="scientific">Streptomyces rugosispiralis</name>
    <dbReference type="NCBI Taxonomy" id="2967341"/>
    <lineage>
        <taxon>Bacteria</taxon>
        <taxon>Bacillati</taxon>
        <taxon>Actinomycetota</taxon>
        <taxon>Actinomycetes</taxon>
        <taxon>Kitasatosporales</taxon>
        <taxon>Streptomycetaceae</taxon>
        <taxon>Streptomyces</taxon>
    </lineage>
</organism>